<reference evidence="2 3" key="1">
    <citation type="submission" date="2018-11" db="EMBL/GenBank/DDBJ databases">
        <title>Genome squencing of methanotrophic bacteria isolated from alkaline groundwater in Korea.</title>
        <authorList>
            <person name="Nguyen L.N."/>
        </authorList>
    </citation>
    <scope>NUCLEOTIDE SEQUENCE [LARGE SCALE GENOMIC DNA]</scope>
    <source>
        <strain evidence="2 3">GW6</strain>
    </source>
</reference>
<dbReference type="AlphaFoldDB" id="A0A3G8M7Z8"/>
<keyword evidence="1" id="KW-0732">Signal</keyword>
<evidence type="ECO:0000313" key="2">
    <source>
        <dbReference type="EMBL" id="AZG77425.1"/>
    </source>
</evidence>
<dbReference type="KEGG" id="mros:EHO51_12180"/>
<feature type="chain" id="PRO_5017934634" description="Outer membrane assembly lipoprotein YfiO" evidence="1">
    <location>
        <begin position="23"/>
        <end position="709"/>
    </location>
</feature>
<dbReference type="RefSeq" id="WP_124739125.1">
    <property type="nucleotide sequence ID" value="NZ_CP034086.1"/>
</dbReference>
<dbReference type="Gene3D" id="1.25.40.10">
    <property type="entry name" value="Tetratricopeptide repeat domain"/>
    <property type="match status" value="1"/>
</dbReference>
<feature type="signal peptide" evidence="1">
    <location>
        <begin position="1"/>
        <end position="22"/>
    </location>
</feature>
<evidence type="ECO:0000256" key="1">
    <source>
        <dbReference type="SAM" id="SignalP"/>
    </source>
</evidence>
<dbReference type="EMBL" id="CP034086">
    <property type="protein sequence ID" value="AZG77425.1"/>
    <property type="molecule type" value="Genomic_DNA"/>
</dbReference>
<organism evidence="2 3">
    <name type="scientific">Methylocystis rosea</name>
    <dbReference type="NCBI Taxonomy" id="173366"/>
    <lineage>
        <taxon>Bacteria</taxon>
        <taxon>Pseudomonadati</taxon>
        <taxon>Pseudomonadota</taxon>
        <taxon>Alphaproteobacteria</taxon>
        <taxon>Hyphomicrobiales</taxon>
        <taxon>Methylocystaceae</taxon>
        <taxon>Methylocystis</taxon>
    </lineage>
</organism>
<gene>
    <name evidence="2" type="ORF">EHO51_12180</name>
</gene>
<evidence type="ECO:0000313" key="3">
    <source>
        <dbReference type="Proteomes" id="UP000273982"/>
    </source>
</evidence>
<protein>
    <recommendedName>
        <fullName evidence="4">Outer membrane assembly lipoprotein YfiO</fullName>
    </recommendedName>
</protein>
<dbReference type="InterPro" id="IPR011990">
    <property type="entry name" value="TPR-like_helical_dom_sf"/>
</dbReference>
<name>A0A3G8M7Z8_9HYPH</name>
<proteinExistence type="predicted"/>
<sequence>MRQLFSTLASLMLLCSASQAFACAGDGLGRAGWKLDHKDFSNRDNLPFLSPGNDSRVNAQFLMMDARPWPVDARKDEVKLDIYPDYFVLFARDAFNDAFARNSCDYAGRPVKDVTTTPSDFFDEGTRCVSAQSGEDAFIQAAQAEKALSEAERAALIRSRKELTTACQGKEAASTAAKAYVAGADASAAAREFAAYLAGAESFYGGAFDAALTAFRSLAKAQNVWVRESARYMIARTLLNKASVGAFAELDGAPEPKISDRQSLKAAESEFKSYLADYPHGRYVASARGLLRRVYWLAGDRSQAATEYAWQLRHARDPDANLRSSDLAAEIDSKLGLDSKDVHDANLLAIDDLTMMRPVDTSQKKFSAADLDAQARDFVGHEALFAFLKAARAYYVDGDYATALKLLGDPTPGPLSPPYLGFSREVLRGQALMASGQYAAAIDHWRRLLPLATQPWQKEAVELGLALSWERSGEVNKVFLKDTQLSSPRIRAMLLRYVAGPILLRMAVADPASAEERKLARFVLLLKEATHGQYAGFLRDYSAEGLAKDDADTARPGQYPNYQSSVLLWSGGADKGYACPDLKSVVGELAANPQDPHAMLCFGDFIRVNSLDGFEASRPAPDELGGGKSIFPGEPYARGEVYKKLIGSPATPARDRAYALYRAINCYAPANNNTCGGKDVEKAQRKAWYDQLKAQYGATTWAKSLRFYW</sequence>
<evidence type="ECO:0008006" key="4">
    <source>
        <dbReference type="Google" id="ProtNLM"/>
    </source>
</evidence>
<dbReference type="Proteomes" id="UP000273982">
    <property type="component" value="Chromosome"/>
</dbReference>
<accession>A0A3G8M7Z8</accession>